<protein>
    <recommendedName>
        <fullName evidence="5">RNase H type-1 domain-containing protein</fullName>
    </recommendedName>
</protein>
<evidence type="ECO:0000259" key="1">
    <source>
        <dbReference type="Pfam" id="PF13456"/>
    </source>
</evidence>
<dbReference type="AlphaFoldDB" id="A0A6A3C0M2"/>
<dbReference type="InterPro" id="IPR044730">
    <property type="entry name" value="RNase_H-like_dom_plant"/>
</dbReference>
<dbReference type="PANTHER" id="PTHR47723:SF13">
    <property type="entry name" value="PUTATIVE-RELATED"/>
    <property type="match status" value="1"/>
</dbReference>
<dbReference type="Proteomes" id="UP000436088">
    <property type="component" value="Unassembled WGS sequence"/>
</dbReference>
<dbReference type="InterPro" id="IPR012337">
    <property type="entry name" value="RNaseH-like_sf"/>
</dbReference>
<dbReference type="GO" id="GO:0003676">
    <property type="term" value="F:nucleic acid binding"/>
    <property type="evidence" value="ECO:0007669"/>
    <property type="project" value="InterPro"/>
</dbReference>
<keyword evidence="4" id="KW-1185">Reference proteome</keyword>
<dbReference type="GO" id="GO:0004523">
    <property type="term" value="F:RNA-DNA hybrid ribonuclease activity"/>
    <property type="evidence" value="ECO:0007669"/>
    <property type="project" value="InterPro"/>
</dbReference>
<dbReference type="InterPro" id="IPR002156">
    <property type="entry name" value="RNaseH_domain"/>
</dbReference>
<evidence type="ECO:0008006" key="5">
    <source>
        <dbReference type="Google" id="ProtNLM"/>
    </source>
</evidence>
<feature type="domain" description="RNase H type-1" evidence="1">
    <location>
        <begin position="302"/>
        <end position="418"/>
    </location>
</feature>
<dbReference type="EMBL" id="VEPZ02000561">
    <property type="protein sequence ID" value="KAE8722513.1"/>
    <property type="molecule type" value="Genomic_DNA"/>
</dbReference>
<dbReference type="Pfam" id="PF13966">
    <property type="entry name" value="zf-RVT"/>
    <property type="match status" value="1"/>
</dbReference>
<evidence type="ECO:0000259" key="2">
    <source>
        <dbReference type="Pfam" id="PF13966"/>
    </source>
</evidence>
<feature type="domain" description="Reverse transcriptase zinc-binding" evidence="2">
    <location>
        <begin position="136"/>
        <end position="222"/>
    </location>
</feature>
<sequence length="443" mass="51232">MDVTFSWSLHRHSEGTFKDPTVEKGEETLVNNIPHKQLDLMADGGGSEVGSPGGVNGIAPASMLREQLLMIPEIDTPEPLATYCLSGNNPQPLLVCSMIRETGEWDWNRISSCDSSSFSRFWDDKAGWRWDTSKGFTKKTTYVALSPEWKLDRSEQWSFVWKLKVPQRIKTFLLLALHGKILTNDERQRRHLVANGNCPICHMEVEDTFHVFRRCTEAANLWRRIIKTEKLQSFMAMPHEIWKRRCMMNFQPDFNEYEDLLTQSLRLRDEIVALKEANQNDRTLRRKKADWQRPTAGWVKANTDGAVGEADRMNVAGGVIRDARREWIFGFSRSIGICSILNAELWAIYDVVLHAWDLGIKKIIVETDSALVVDLMNDPGQSNISVMVLLLIRTVINRSWEVQFVHVYCEANKVADKMVLWRGVVQLEWSCIEKFRWRWSLSW</sequence>
<accession>A0A6A3C0M2</accession>
<dbReference type="Gene3D" id="3.30.420.10">
    <property type="entry name" value="Ribonuclease H-like superfamily/Ribonuclease H"/>
    <property type="match status" value="1"/>
</dbReference>
<dbReference type="CDD" id="cd06222">
    <property type="entry name" value="RNase_H_like"/>
    <property type="match status" value="1"/>
</dbReference>
<dbReference type="SUPFAM" id="SSF53098">
    <property type="entry name" value="Ribonuclease H-like"/>
    <property type="match status" value="1"/>
</dbReference>
<dbReference type="InterPro" id="IPR026960">
    <property type="entry name" value="RVT-Znf"/>
</dbReference>
<reference evidence="3" key="1">
    <citation type="submission" date="2019-09" db="EMBL/GenBank/DDBJ databases">
        <title>Draft genome information of white flower Hibiscus syriacus.</title>
        <authorList>
            <person name="Kim Y.-M."/>
        </authorList>
    </citation>
    <scope>NUCLEOTIDE SEQUENCE [LARGE SCALE GENOMIC DNA]</scope>
    <source>
        <strain evidence="3">YM2019G1</strain>
    </source>
</reference>
<dbReference type="PANTHER" id="PTHR47723">
    <property type="entry name" value="OS05G0353850 PROTEIN"/>
    <property type="match status" value="1"/>
</dbReference>
<proteinExistence type="predicted"/>
<organism evidence="3 4">
    <name type="scientific">Hibiscus syriacus</name>
    <name type="common">Rose of Sharon</name>
    <dbReference type="NCBI Taxonomy" id="106335"/>
    <lineage>
        <taxon>Eukaryota</taxon>
        <taxon>Viridiplantae</taxon>
        <taxon>Streptophyta</taxon>
        <taxon>Embryophyta</taxon>
        <taxon>Tracheophyta</taxon>
        <taxon>Spermatophyta</taxon>
        <taxon>Magnoliopsida</taxon>
        <taxon>eudicotyledons</taxon>
        <taxon>Gunneridae</taxon>
        <taxon>Pentapetalae</taxon>
        <taxon>rosids</taxon>
        <taxon>malvids</taxon>
        <taxon>Malvales</taxon>
        <taxon>Malvaceae</taxon>
        <taxon>Malvoideae</taxon>
        <taxon>Hibiscus</taxon>
    </lineage>
</organism>
<comment type="caution">
    <text evidence="3">The sequence shown here is derived from an EMBL/GenBank/DDBJ whole genome shotgun (WGS) entry which is preliminary data.</text>
</comment>
<dbReference type="InterPro" id="IPR053151">
    <property type="entry name" value="RNase_H-like"/>
</dbReference>
<dbReference type="Pfam" id="PF13456">
    <property type="entry name" value="RVT_3"/>
    <property type="match status" value="1"/>
</dbReference>
<name>A0A6A3C0M2_HIBSY</name>
<evidence type="ECO:0000313" key="3">
    <source>
        <dbReference type="EMBL" id="KAE8722513.1"/>
    </source>
</evidence>
<dbReference type="InterPro" id="IPR036397">
    <property type="entry name" value="RNaseH_sf"/>
</dbReference>
<evidence type="ECO:0000313" key="4">
    <source>
        <dbReference type="Proteomes" id="UP000436088"/>
    </source>
</evidence>
<gene>
    <name evidence="3" type="ORF">F3Y22_tig00013960pilonHSYRG00174</name>
</gene>